<feature type="region of interest" description="Disordered" evidence="16">
    <location>
        <begin position="119"/>
        <end position="142"/>
    </location>
</feature>
<evidence type="ECO:0000256" key="2">
    <source>
        <dbReference type="ARBA" id="ARBA00004496"/>
    </source>
</evidence>
<dbReference type="Proteomes" id="UP000008820">
    <property type="component" value="Chromosome 3"/>
</dbReference>
<keyword evidence="11" id="KW-0007">Acetylation</keyword>
<dbReference type="GO" id="GO:0005634">
    <property type="term" value="C:nucleus"/>
    <property type="evidence" value="ECO:0007669"/>
    <property type="project" value="UniProtKB-SubCell"/>
</dbReference>
<dbReference type="AlphaFoldDB" id="A0A1S4FKF6"/>
<keyword evidence="8" id="KW-0597">Phosphoprotein</keyword>
<evidence type="ECO:0000256" key="8">
    <source>
        <dbReference type="ARBA" id="ARBA00022553"/>
    </source>
</evidence>
<reference evidence="17" key="2">
    <citation type="submission" date="2020-05" db="UniProtKB">
        <authorList>
            <consortium name="EnsemblMetazoa"/>
        </authorList>
    </citation>
    <scope>IDENTIFICATION</scope>
    <source>
        <strain evidence="17">LVP_AGWG</strain>
    </source>
</reference>
<dbReference type="InterPro" id="IPR036265">
    <property type="entry name" value="HIT-like_sf"/>
</dbReference>
<evidence type="ECO:0000256" key="1">
    <source>
        <dbReference type="ARBA" id="ARBA00004123"/>
    </source>
</evidence>
<feature type="region of interest" description="Disordered" evidence="16">
    <location>
        <begin position="1"/>
        <end position="68"/>
    </location>
</feature>
<protein>
    <recommendedName>
        <fullName evidence="6 15">m7GpppX diphosphatase</fullName>
        <ecNumber evidence="5 15">3.6.1.59</ecNumber>
    </recommendedName>
</protein>
<proteinExistence type="inferred from homology"/>
<dbReference type="GO" id="GO:0000932">
    <property type="term" value="C:P-body"/>
    <property type="evidence" value="ECO:0007669"/>
    <property type="project" value="TreeGrafter"/>
</dbReference>
<keyword evidence="7" id="KW-0963">Cytoplasm</keyword>
<dbReference type="Gene3D" id="3.30.428.10">
    <property type="entry name" value="HIT-like"/>
    <property type="match status" value="1"/>
</dbReference>
<comment type="function">
    <text evidence="15">Decapping scavenger enzyme that catalyzes the cleavage of a residual cap structure following the degradation of mRNAs by the 3'-&gt;5' exosome-mediated mRNA decay pathway.</text>
</comment>
<evidence type="ECO:0000256" key="9">
    <source>
        <dbReference type="ARBA" id="ARBA00022664"/>
    </source>
</evidence>
<gene>
    <name evidence="17" type="primary">5571000</name>
</gene>
<comment type="similarity">
    <text evidence="3 15">Belongs to the HIT family.</text>
</comment>
<keyword evidence="12" id="KW-0508">mRNA splicing</keyword>
<reference evidence="17 18" key="1">
    <citation type="submission" date="2017-06" db="EMBL/GenBank/DDBJ databases">
        <title>Aedes aegypti genome working group (AGWG) sequencing and assembly.</title>
        <authorList>
            <consortium name="Aedes aegypti Genome Working Group (AGWG)"/>
            <person name="Matthews B.J."/>
        </authorList>
    </citation>
    <scope>NUCLEOTIDE SEQUENCE [LARGE SCALE GENOMIC DNA]</scope>
    <source>
        <strain evidence="17 18">LVP_AGWG</strain>
    </source>
</reference>
<keyword evidence="10 15" id="KW-0378">Hydrolase</keyword>
<keyword evidence="9 15" id="KW-0507">mRNA processing</keyword>
<comment type="catalytic activity">
    <reaction evidence="14 15">
        <text>a 5'-end (N(7)-methyl 5'-triphosphoguanosine)-ribonucleoside in mRNA + H2O = N(7)-methyl-GMP + a 5'-end diphospho-ribonucleoside in mRNA + 2 H(+)</text>
        <dbReference type="Rhea" id="RHEA:65388"/>
        <dbReference type="Rhea" id="RHEA-COMP:17165"/>
        <dbReference type="Rhea" id="RHEA-COMP:17167"/>
        <dbReference type="ChEBI" id="CHEBI:15377"/>
        <dbReference type="ChEBI" id="CHEBI:15378"/>
        <dbReference type="ChEBI" id="CHEBI:58285"/>
        <dbReference type="ChEBI" id="CHEBI:156461"/>
        <dbReference type="ChEBI" id="CHEBI:167616"/>
        <dbReference type="EC" id="3.6.1.59"/>
    </reaction>
</comment>
<dbReference type="PIRSF" id="PIRSF028973">
    <property type="entry name" value="Scavenger_mRNA_decap_enz"/>
    <property type="match status" value="1"/>
</dbReference>
<dbReference type="InterPro" id="IPR008594">
    <property type="entry name" value="DcpS/DCS2"/>
</dbReference>
<evidence type="ECO:0000256" key="16">
    <source>
        <dbReference type="SAM" id="MobiDB-lite"/>
    </source>
</evidence>
<comment type="subunit">
    <text evidence="4">Homodimer. Associates with components of the exosome multienzyme ribonuclease complex, such as EXOSC3 and EXOSC4. Interacts with NDOR1.</text>
</comment>
<dbReference type="GO" id="GO:0006397">
    <property type="term" value="P:mRNA processing"/>
    <property type="evidence" value="ECO:0007669"/>
    <property type="project" value="UniProtKB-KW"/>
</dbReference>
<dbReference type="GO" id="GO:0000290">
    <property type="term" value="P:deadenylation-dependent decapping of nuclear-transcribed mRNA"/>
    <property type="evidence" value="ECO:0007669"/>
    <property type="project" value="UniProtKB-UniRule"/>
</dbReference>
<dbReference type="InterPro" id="IPR011145">
    <property type="entry name" value="Scavenger_mRNA_decap_enz_N"/>
</dbReference>
<feature type="compositionally biased region" description="Low complexity" evidence="16">
    <location>
        <begin position="121"/>
        <end position="136"/>
    </location>
</feature>
<evidence type="ECO:0000256" key="14">
    <source>
        <dbReference type="ARBA" id="ARBA00048222"/>
    </source>
</evidence>
<dbReference type="FunFam" id="3.30.200.40:FF:000001">
    <property type="entry name" value="m7GpppX diphosphatase"/>
    <property type="match status" value="1"/>
</dbReference>
<dbReference type="EC" id="3.6.1.59" evidence="5 15"/>
<evidence type="ECO:0000256" key="5">
    <source>
        <dbReference type="ARBA" id="ARBA00012520"/>
    </source>
</evidence>
<feature type="compositionally biased region" description="Basic and acidic residues" evidence="16">
    <location>
        <begin position="1"/>
        <end position="12"/>
    </location>
</feature>
<dbReference type="PANTHER" id="PTHR12978:SF0">
    <property type="entry name" value="M7GPPPX DIPHOSPHATASE"/>
    <property type="match status" value="1"/>
</dbReference>
<evidence type="ECO:0000256" key="6">
    <source>
        <dbReference type="ARBA" id="ARBA00015636"/>
    </source>
</evidence>
<comment type="subcellular location">
    <subcellularLocation>
        <location evidence="2">Cytoplasm</location>
    </subcellularLocation>
    <subcellularLocation>
        <location evidence="1 15">Nucleus</location>
    </subcellularLocation>
</comment>
<evidence type="ECO:0000256" key="4">
    <source>
        <dbReference type="ARBA" id="ARBA00011140"/>
    </source>
</evidence>
<evidence type="ECO:0000256" key="3">
    <source>
        <dbReference type="ARBA" id="ARBA00010208"/>
    </source>
</evidence>
<evidence type="ECO:0000256" key="15">
    <source>
        <dbReference type="PIRNR" id="PIRNR028973"/>
    </source>
</evidence>
<evidence type="ECO:0000256" key="7">
    <source>
        <dbReference type="ARBA" id="ARBA00022490"/>
    </source>
</evidence>
<dbReference type="Pfam" id="PF11969">
    <property type="entry name" value="DcpS_C"/>
    <property type="match status" value="1"/>
</dbReference>
<evidence type="ECO:0000256" key="12">
    <source>
        <dbReference type="ARBA" id="ARBA00023187"/>
    </source>
</evidence>
<evidence type="ECO:0000256" key="11">
    <source>
        <dbReference type="ARBA" id="ARBA00022990"/>
    </source>
</evidence>
<dbReference type="VEuPathDB" id="VectorBase:AAEL008733"/>
<dbReference type="OrthoDB" id="10264956at2759"/>
<dbReference type="GO" id="GO:0008380">
    <property type="term" value="P:RNA splicing"/>
    <property type="evidence" value="ECO:0007669"/>
    <property type="project" value="UniProtKB-KW"/>
</dbReference>
<keyword evidence="13 15" id="KW-0539">Nucleus</keyword>
<feature type="compositionally biased region" description="Low complexity" evidence="16">
    <location>
        <begin position="37"/>
        <end position="49"/>
    </location>
</feature>
<dbReference type="PANTHER" id="PTHR12978">
    <property type="entry name" value="HISTIDINE TRIAD HIT PROTEIN MEMBER"/>
    <property type="match status" value="1"/>
</dbReference>
<accession>A0A1S4FKF6</accession>
<dbReference type="Pfam" id="PF05652">
    <property type="entry name" value="DcpS"/>
    <property type="match status" value="1"/>
</dbReference>
<organism evidence="17 18">
    <name type="scientific">Aedes aegypti</name>
    <name type="common">Yellowfever mosquito</name>
    <name type="synonym">Culex aegypti</name>
    <dbReference type="NCBI Taxonomy" id="7159"/>
    <lineage>
        <taxon>Eukaryota</taxon>
        <taxon>Metazoa</taxon>
        <taxon>Ecdysozoa</taxon>
        <taxon>Arthropoda</taxon>
        <taxon>Hexapoda</taxon>
        <taxon>Insecta</taxon>
        <taxon>Pterygota</taxon>
        <taxon>Neoptera</taxon>
        <taxon>Endopterygota</taxon>
        <taxon>Diptera</taxon>
        <taxon>Nematocera</taxon>
        <taxon>Culicoidea</taxon>
        <taxon>Culicidae</taxon>
        <taxon>Culicinae</taxon>
        <taxon>Aedini</taxon>
        <taxon>Aedes</taxon>
        <taxon>Stegomyia</taxon>
    </lineage>
</organism>
<evidence type="ECO:0000313" key="18">
    <source>
        <dbReference type="Proteomes" id="UP000008820"/>
    </source>
</evidence>
<dbReference type="SUPFAM" id="SSF102860">
    <property type="entry name" value="mRNA decapping enzyme DcpS N-terminal domain"/>
    <property type="match status" value="1"/>
</dbReference>
<sequence>MLEAAKQQDFDSVKTNNNSNSSSNHDESHHRHHQGQSASSSAETVSPSANPSSPVKVEVLEEGSTKSSSYDLAHFEPVRILNNNSTHKSVSLLGHFANLSRDDLAIVVLEKTAFTEAQLRNTTSSESESKNSPTTTAEEAAGERRSIFSAKSHLRTEFINDIYGNFLCVTDPEVNQLKVTIVYPATEKHISKYSAHARYLVEETADDYQSVTLPHLEQEQLSLEWLYNILEHRKEKDRIVYEDPSDKVGFILLPDLKWDGKTLEQLYLLALVRPKGIKSLRDLTAAHLPLLRNIKEGGTKAIKERYGIDSDHLRVYLHYQPSFYHLHVHFTYLKHDPPGIHCEKSHLLTTIIENLELVPDYYQRVTLSCVLGENDKLYAKLKAAKEVKQDAEDQPKAKRTKIE</sequence>
<evidence type="ECO:0000313" key="17">
    <source>
        <dbReference type="EnsemblMetazoa" id="AAEL008733-PA"/>
    </source>
</evidence>
<dbReference type="GO" id="GO:0140932">
    <property type="term" value="F:5'-(N(7)-methyl 5'-triphosphoguanosine)-[mRNA] diphosphatase activity"/>
    <property type="evidence" value="ECO:0007669"/>
    <property type="project" value="UniProtKB-EC"/>
</dbReference>
<keyword evidence="18" id="KW-1185">Reference proteome</keyword>
<dbReference type="GO" id="GO:0000340">
    <property type="term" value="F:RNA 7-methylguanosine cap binding"/>
    <property type="evidence" value="ECO:0007669"/>
    <property type="project" value="UniProtKB-UniRule"/>
</dbReference>
<name>A0A1S4FKF6_AEDAE</name>
<dbReference type="Gene3D" id="3.30.200.40">
    <property type="entry name" value="Scavenger mRNA decapping enzyme, N-terminal domain"/>
    <property type="match status" value="1"/>
</dbReference>
<evidence type="ECO:0000256" key="10">
    <source>
        <dbReference type="ARBA" id="ARBA00022801"/>
    </source>
</evidence>
<dbReference type="FunFam" id="3.30.428.10:FF:000006">
    <property type="entry name" value="m7GpppX diphosphatase"/>
    <property type="match status" value="1"/>
</dbReference>
<dbReference type="SUPFAM" id="SSF54197">
    <property type="entry name" value="HIT-like"/>
    <property type="match status" value="1"/>
</dbReference>
<dbReference type="EnsemblMetazoa" id="AAEL008733-RA">
    <property type="protein sequence ID" value="AAEL008733-PA"/>
    <property type="gene ID" value="AAEL008733"/>
</dbReference>
<evidence type="ECO:0000256" key="13">
    <source>
        <dbReference type="ARBA" id="ARBA00023242"/>
    </source>
</evidence>